<accession>M7TD96</accession>
<dbReference type="STRING" id="1287681.M7TD96"/>
<dbReference type="eggNOG" id="ENOG502S317">
    <property type="taxonomic scope" value="Eukaryota"/>
</dbReference>
<feature type="region of interest" description="Disordered" evidence="1">
    <location>
        <begin position="1"/>
        <end position="72"/>
    </location>
</feature>
<sequence>MGNEITTASTGPVASVRSGTTQTGTHTAADTVGVKGPAVQNAAPKKPKRRGNSLARAARERRQQTEYNNYLHPPAPDEFWLCEFCEYERIFGHPPVALIRQYEIKDRRRREEDANRKRLLDKAKSKSRKGKKASKSAAKNNAANSNRTPAPPPPPPEEDDPHQAYYDRDNEYYQDDVDPRPEYYADNLSGGAHAYDAPGEWIPPPRPTSQPSV</sequence>
<evidence type="ECO:0000313" key="2">
    <source>
        <dbReference type="EMBL" id="EMR67881.1"/>
    </source>
</evidence>
<reference evidence="3" key="1">
    <citation type="journal article" date="2013" name="Genome Announc.">
        <title>Draft genome sequence of the grapevine dieback fungus Eutypa lata UCR-EL1.</title>
        <authorList>
            <person name="Blanco-Ulate B."/>
            <person name="Rolshausen P.E."/>
            <person name="Cantu D."/>
        </authorList>
    </citation>
    <scope>NUCLEOTIDE SEQUENCE [LARGE SCALE GENOMIC DNA]</scope>
    <source>
        <strain evidence="3">UCR-EL1</strain>
    </source>
</reference>
<protein>
    <submittedName>
        <fullName evidence="2">Uncharacterized protein</fullName>
    </submittedName>
</protein>
<dbReference type="OrthoDB" id="4174342at2759"/>
<evidence type="ECO:0000256" key="1">
    <source>
        <dbReference type="SAM" id="MobiDB-lite"/>
    </source>
</evidence>
<feature type="compositionally biased region" description="Basic residues" evidence="1">
    <location>
        <begin position="125"/>
        <end position="134"/>
    </location>
</feature>
<feature type="compositionally biased region" description="Basic and acidic residues" evidence="1">
    <location>
        <begin position="161"/>
        <end position="183"/>
    </location>
</feature>
<name>M7TD96_EUTLA</name>
<dbReference type="Proteomes" id="UP000012174">
    <property type="component" value="Unassembled WGS sequence"/>
</dbReference>
<feature type="compositionally biased region" description="Pro residues" evidence="1">
    <location>
        <begin position="201"/>
        <end position="213"/>
    </location>
</feature>
<feature type="compositionally biased region" description="Polar residues" evidence="1">
    <location>
        <begin position="1"/>
        <end position="12"/>
    </location>
</feature>
<gene>
    <name evidence="2" type="ORF">UCREL1_5109</name>
</gene>
<feature type="compositionally biased region" description="Low complexity" evidence="1">
    <location>
        <begin position="135"/>
        <end position="146"/>
    </location>
</feature>
<proteinExistence type="predicted"/>
<feature type="compositionally biased region" description="Low complexity" evidence="1">
    <location>
        <begin position="19"/>
        <end position="31"/>
    </location>
</feature>
<feature type="compositionally biased region" description="Basic and acidic residues" evidence="1">
    <location>
        <begin position="107"/>
        <end position="124"/>
    </location>
</feature>
<dbReference type="HOGENOM" id="CLU_1294401_0_0_1"/>
<keyword evidence="3" id="KW-1185">Reference proteome</keyword>
<evidence type="ECO:0000313" key="3">
    <source>
        <dbReference type="Proteomes" id="UP000012174"/>
    </source>
</evidence>
<organism evidence="2 3">
    <name type="scientific">Eutypa lata (strain UCR-EL1)</name>
    <name type="common">Grapevine dieback disease fungus</name>
    <name type="synonym">Eutypa armeniacae</name>
    <dbReference type="NCBI Taxonomy" id="1287681"/>
    <lineage>
        <taxon>Eukaryota</taxon>
        <taxon>Fungi</taxon>
        <taxon>Dikarya</taxon>
        <taxon>Ascomycota</taxon>
        <taxon>Pezizomycotina</taxon>
        <taxon>Sordariomycetes</taxon>
        <taxon>Xylariomycetidae</taxon>
        <taxon>Xylariales</taxon>
        <taxon>Diatrypaceae</taxon>
        <taxon>Eutypa</taxon>
    </lineage>
</organism>
<dbReference type="EMBL" id="KB706334">
    <property type="protein sequence ID" value="EMR67881.1"/>
    <property type="molecule type" value="Genomic_DNA"/>
</dbReference>
<dbReference type="AlphaFoldDB" id="M7TD96"/>
<feature type="region of interest" description="Disordered" evidence="1">
    <location>
        <begin position="107"/>
        <end position="213"/>
    </location>
</feature>
<dbReference type="KEGG" id="ela:UCREL1_5109"/>